<dbReference type="PANTHER" id="PTHR43584">
    <property type="entry name" value="NUCLEOTIDYL TRANSFERASE"/>
    <property type="match status" value="1"/>
</dbReference>
<dbReference type="PATRIC" id="fig|43658.5.peg.828"/>
<dbReference type="Proteomes" id="UP000033452">
    <property type="component" value="Unassembled WGS sequence"/>
</dbReference>
<gene>
    <name evidence="4" type="ORF">TW77_03950</name>
</gene>
<organism evidence="4 5">
    <name type="scientific">Pseudoalteromonas rubra</name>
    <dbReference type="NCBI Taxonomy" id="43658"/>
    <lineage>
        <taxon>Bacteria</taxon>
        <taxon>Pseudomonadati</taxon>
        <taxon>Pseudomonadota</taxon>
        <taxon>Gammaproteobacteria</taxon>
        <taxon>Alteromonadales</taxon>
        <taxon>Pseudoalteromonadaceae</taxon>
        <taxon>Pseudoalteromonas</taxon>
    </lineage>
</organism>
<dbReference type="InterPro" id="IPR029044">
    <property type="entry name" value="Nucleotide-diphossugar_trans"/>
</dbReference>
<name>A0A0F4QY70_9GAMM</name>
<dbReference type="Pfam" id="PF00483">
    <property type="entry name" value="NTP_transferase"/>
    <property type="match status" value="1"/>
</dbReference>
<evidence type="ECO:0000256" key="2">
    <source>
        <dbReference type="ARBA" id="ARBA00022695"/>
    </source>
</evidence>
<evidence type="ECO:0000313" key="4">
    <source>
        <dbReference type="EMBL" id="KJZ12215.1"/>
    </source>
</evidence>
<evidence type="ECO:0000313" key="5">
    <source>
        <dbReference type="Proteomes" id="UP000033452"/>
    </source>
</evidence>
<dbReference type="InterPro" id="IPR050065">
    <property type="entry name" value="GlmU-like"/>
</dbReference>
<dbReference type="PANTHER" id="PTHR43584:SF8">
    <property type="entry name" value="N-ACETYLMURAMATE ALPHA-1-PHOSPHATE URIDYLYLTRANSFERASE"/>
    <property type="match status" value="1"/>
</dbReference>
<dbReference type="OrthoDB" id="9779926at2"/>
<accession>A0A0F4QY70</accession>
<dbReference type="InterPro" id="IPR005835">
    <property type="entry name" value="NTP_transferase_dom"/>
</dbReference>
<feature type="domain" description="Nucleotidyl transferase" evidence="3">
    <location>
        <begin position="10"/>
        <end position="155"/>
    </location>
</feature>
<dbReference type="EMBL" id="JXYA01000006">
    <property type="protein sequence ID" value="KJZ12215.1"/>
    <property type="molecule type" value="Genomic_DNA"/>
</dbReference>
<comment type="caution">
    <text evidence="4">The sequence shown here is derived from an EMBL/GenBank/DDBJ whole genome shotgun (WGS) entry which is preliminary data.</text>
</comment>
<protein>
    <recommendedName>
        <fullName evidence="3">Nucleotidyl transferase domain-containing protein</fullName>
    </recommendedName>
</protein>
<reference evidence="4 5" key="1">
    <citation type="journal article" date="2015" name="BMC Genomics">
        <title>Genome mining reveals unlocked bioactive potential of marine Gram-negative bacteria.</title>
        <authorList>
            <person name="Machado H."/>
            <person name="Sonnenschein E.C."/>
            <person name="Melchiorsen J."/>
            <person name="Gram L."/>
        </authorList>
    </citation>
    <scope>NUCLEOTIDE SEQUENCE [LARGE SCALE GENOMIC DNA]</scope>
    <source>
        <strain evidence="4 5">S2471</strain>
    </source>
</reference>
<dbReference type="RefSeq" id="WP_046003652.1">
    <property type="nucleotide sequence ID" value="NZ_JXYA01000006.1"/>
</dbReference>
<dbReference type="AlphaFoldDB" id="A0A0F4QY70"/>
<dbReference type="Gene3D" id="3.90.550.10">
    <property type="entry name" value="Spore Coat Polysaccharide Biosynthesis Protein SpsA, Chain A"/>
    <property type="match status" value="1"/>
</dbReference>
<dbReference type="GO" id="GO:0016779">
    <property type="term" value="F:nucleotidyltransferase activity"/>
    <property type="evidence" value="ECO:0007669"/>
    <property type="project" value="UniProtKB-KW"/>
</dbReference>
<sequence length="294" mass="32518">MYTGKEPTLVILAAGLGKRFGGNKQIAVLPDFNCSIMELSIQDAYAVGVRHLVLVINRQVRPLIEQQTLPRLPADLQVDLVEQAVDNLPSRFASKALSREKPWGTGHALLCAKPFIPGDAIVITADDYYGPGAYKQLVNHFAAAEQVDMAIVGYPLAQTLSQQGGVNRGICQTHNDSLLEVVEYLDIHRTDDRLSGLAPDGKRVALPEAALASMTCWGITQTLLTQLERGFSEFLENYDSDVKSEYYLPDCIQSCIQEGLLRVRVHSASERWFGITYKEELKSVSGLLYELRHG</sequence>
<evidence type="ECO:0000259" key="3">
    <source>
        <dbReference type="Pfam" id="PF00483"/>
    </source>
</evidence>
<keyword evidence="2" id="KW-0548">Nucleotidyltransferase</keyword>
<keyword evidence="1" id="KW-0808">Transferase</keyword>
<dbReference type="SUPFAM" id="SSF53448">
    <property type="entry name" value="Nucleotide-diphospho-sugar transferases"/>
    <property type="match status" value="1"/>
</dbReference>
<keyword evidence="5" id="KW-1185">Reference proteome</keyword>
<proteinExistence type="predicted"/>
<evidence type="ECO:0000256" key="1">
    <source>
        <dbReference type="ARBA" id="ARBA00022679"/>
    </source>
</evidence>